<dbReference type="PANTHER" id="PTHR22792:SF132">
    <property type="entry name" value="LA-RELATED PROTEIN 1"/>
    <property type="match status" value="1"/>
</dbReference>
<dbReference type="Proteomes" id="UP001085076">
    <property type="component" value="Miscellaneous, Linkage group lg06"/>
</dbReference>
<evidence type="ECO:0000256" key="3">
    <source>
        <dbReference type="SAM" id="MobiDB-lite"/>
    </source>
</evidence>
<dbReference type="SMART" id="SM00715">
    <property type="entry name" value="LA"/>
    <property type="match status" value="1"/>
</dbReference>
<proteinExistence type="predicted"/>
<dbReference type="InterPro" id="IPR036390">
    <property type="entry name" value="WH_DNA-bd_sf"/>
</dbReference>
<feature type="compositionally biased region" description="Low complexity" evidence="3">
    <location>
        <begin position="129"/>
        <end position="140"/>
    </location>
</feature>
<evidence type="ECO:0000256" key="1">
    <source>
        <dbReference type="ARBA" id="ARBA00022884"/>
    </source>
</evidence>
<feature type="domain" description="HTH La-type RNA-binding" evidence="4">
    <location>
        <begin position="308"/>
        <end position="397"/>
    </location>
</feature>
<feature type="compositionally biased region" description="Polar residues" evidence="3">
    <location>
        <begin position="96"/>
        <end position="110"/>
    </location>
</feature>
<reference evidence="5" key="1">
    <citation type="submission" date="2021-03" db="EMBL/GenBank/DDBJ databases">
        <authorList>
            <person name="Li Z."/>
            <person name="Yang C."/>
        </authorList>
    </citation>
    <scope>NUCLEOTIDE SEQUENCE</scope>
    <source>
        <strain evidence="5">Dzin_1.0</strain>
        <tissue evidence="5">Leaf</tissue>
    </source>
</reference>
<dbReference type="PANTHER" id="PTHR22792">
    <property type="entry name" value="LUPUS LA PROTEIN-RELATED"/>
    <property type="match status" value="1"/>
</dbReference>
<comment type="caution">
    <text evidence="5">The sequence shown here is derived from an EMBL/GenBank/DDBJ whole genome shotgun (WGS) entry which is preliminary data.</text>
</comment>
<evidence type="ECO:0000313" key="6">
    <source>
        <dbReference type="Proteomes" id="UP001085076"/>
    </source>
</evidence>
<dbReference type="SUPFAM" id="SSF46785">
    <property type="entry name" value="Winged helix' DNA-binding domain"/>
    <property type="match status" value="1"/>
</dbReference>
<feature type="compositionally biased region" description="Basic and acidic residues" evidence="3">
    <location>
        <begin position="203"/>
        <end position="220"/>
    </location>
</feature>
<keyword evidence="6" id="KW-1185">Reference proteome</keyword>
<dbReference type="InterPro" id="IPR036388">
    <property type="entry name" value="WH-like_DNA-bd_sf"/>
</dbReference>
<dbReference type="Gene3D" id="1.10.10.10">
    <property type="entry name" value="Winged helix-like DNA-binding domain superfamily/Winged helix DNA-binding domain"/>
    <property type="match status" value="1"/>
</dbReference>
<dbReference type="Pfam" id="PF05383">
    <property type="entry name" value="La"/>
    <property type="match status" value="1"/>
</dbReference>
<dbReference type="AlphaFoldDB" id="A0A9D5CBW5"/>
<feature type="region of interest" description="Disordered" evidence="3">
    <location>
        <begin position="1"/>
        <end position="237"/>
    </location>
</feature>
<protein>
    <recommendedName>
        <fullName evidence="4">HTH La-type RNA-binding domain-containing protein</fullName>
    </recommendedName>
</protein>
<dbReference type="CDD" id="cd07323">
    <property type="entry name" value="LAM"/>
    <property type="match status" value="1"/>
</dbReference>
<dbReference type="FunFam" id="1.10.10.10:FF:000131">
    <property type="entry name" value="la-related protein 1B isoform X2"/>
    <property type="match status" value="1"/>
</dbReference>
<reference evidence="5" key="2">
    <citation type="journal article" date="2022" name="Hortic Res">
        <title>The genome of Dioscorea zingiberensis sheds light on the biosynthesis, origin and evolution of the medicinally important diosgenin saponins.</title>
        <authorList>
            <person name="Li Y."/>
            <person name="Tan C."/>
            <person name="Li Z."/>
            <person name="Guo J."/>
            <person name="Li S."/>
            <person name="Chen X."/>
            <person name="Wang C."/>
            <person name="Dai X."/>
            <person name="Yang H."/>
            <person name="Song W."/>
            <person name="Hou L."/>
            <person name="Xu J."/>
            <person name="Tong Z."/>
            <person name="Xu A."/>
            <person name="Yuan X."/>
            <person name="Wang W."/>
            <person name="Yang Q."/>
            <person name="Chen L."/>
            <person name="Sun Z."/>
            <person name="Wang K."/>
            <person name="Pan B."/>
            <person name="Chen J."/>
            <person name="Bao Y."/>
            <person name="Liu F."/>
            <person name="Qi X."/>
            <person name="Gang D.R."/>
            <person name="Wen J."/>
            <person name="Li J."/>
        </authorList>
    </citation>
    <scope>NUCLEOTIDE SEQUENCE</scope>
    <source>
        <strain evidence="5">Dzin_1.0</strain>
    </source>
</reference>
<dbReference type="EMBL" id="JAGGNH010000006">
    <property type="protein sequence ID" value="KAJ0969923.1"/>
    <property type="molecule type" value="Genomic_DNA"/>
</dbReference>
<accession>A0A9D5CBW5</accession>
<feature type="compositionally biased region" description="Basic and acidic residues" evidence="3">
    <location>
        <begin position="170"/>
        <end position="181"/>
    </location>
</feature>
<sequence>MTSSPPPDRSGDESTPPLPVTSDGLELAIDGSVTRAPVKKPAWSKPSSCTPVEVGPIIGGEVSWPPLPESARASPRPSLPDPPKFPSPAPVIASPTKKSNQNPNPNSVRNQPALARHKSLKRSGGGDGTSSSSSSSVPVNGGHGRIVDEQPPVEVPPMEPVNKNNQNGDHGFRGSGPDHQRSYGGGRRGSNGGNGPHHNNFGHRRDQDWGHRSFNGRDGHMQPMQHPRGGGPRPFLRPAPPAAAAAAVATAPSFIGPPPLQSQPFGPPPIGFPDINSALYPMPAPPPPETFGGVPFITHAISQPLYLPAMDSSHRAALLKQIDYYFSTENLCKDTYLRQKMDDQGWVPVSLIAGFNKVQQLTNNIHYILDTVQYSTVVEVQGDKIRRRNDWMNWMLPQPNSFGNASGEQSTTPNHDALAVRMQAIGLEDGFTNNSSRRGSTTAVMALGRSSSGNLNDQSQVPFVDGNRQIPVYTDKYLRSTRNLSRSDTL</sequence>
<feature type="compositionally biased region" description="Gly residues" evidence="3">
    <location>
        <begin position="183"/>
        <end position="195"/>
    </location>
</feature>
<dbReference type="InterPro" id="IPR006630">
    <property type="entry name" value="La_HTH"/>
</dbReference>
<gene>
    <name evidence="5" type="ORF">J5N97_022800</name>
</gene>
<keyword evidence="1 2" id="KW-0694">RNA-binding</keyword>
<evidence type="ECO:0000256" key="2">
    <source>
        <dbReference type="PROSITE-ProRule" id="PRU00332"/>
    </source>
</evidence>
<dbReference type="PROSITE" id="PS50961">
    <property type="entry name" value="HTH_LA"/>
    <property type="match status" value="1"/>
</dbReference>
<evidence type="ECO:0000313" key="5">
    <source>
        <dbReference type="EMBL" id="KAJ0969923.1"/>
    </source>
</evidence>
<organism evidence="5 6">
    <name type="scientific">Dioscorea zingiberensis</name>
    <dbReference type="NCBI Taxonomy" id="325984"/>
    <lineage>
        <taxon>Eukaryota</taxon>
        <taxon>Viridiplantae</taxon>
        <taxon>Streptophyta</taxon>
        <taxon>Embryophyta</taxon>
        <taxon>Tracheophyta</taxon>
        <taxon>Spermatophyta</taxon>
        <taxon>Magnoliopsida</taxon>
        <taxon>Liliopsida</taxon>
        <taxon>Dioscoreales</taxon>
        <taxon>Dioscoreaceae</taxon>
        <taxon>Dioscorea</taxon>
    </lineage>
</organism>
<dbReference type="GO" id="GO:0005737">
    <property type="term" value="C:cytoplasm"/>
    <property type="evidence" value="ECO:0007669"/>
    <property type="project" value="UniProtKB-ARBA"/>
</dbReference>
<dbReference type="InterPro" id="IPR045180">
    <property type="entry name" value="La_dom_prot"/>
</dbReference>
<name>A0A9D5CBW5_9LILI</name>
<evidence type="ECO:0000259" key="4">
    <source>
        <dbReference type="PROSITE" id="PS50961"/>
    </source>
</evidence>
<feature type="compositionally biased region" description="Pro residues" evidence="3">
    <location>
        <begin position="77"/>
        <end position="89"/>
    </location>
</feature>
<dbReference type="OrthoDB" id="340227at2759"/>
<dbReference type="GO" id="GO:0003723">
    <property type="term" value="F:RNA binding"/>
    <property type="evidence" value="ECO:0007669"/>
    <property type="project" value="UniProtKB-UniRule"/>
</dbReference>